<keyword evidence="2" id="KW-0349">Heme</keyword>
<feature type="binding site" description="axial binding residue" evidence="2">
    <location>
        <position position="68"/>
    </location>
    <ligand>
        <name>heme c</name>
        <dbReference type="ChEBI" id="CHEBI:61717"/>
        <label>1</label>
    </ligand>
    <ligandPart>
        <name>Fe</name>
        <dbReference type="ChEBI" id="CHEBI:18248"/>
    </ligandPart>
</feature>
<keyword evidence="6" id="KW-1185">Reference proteome</keyword>
<dbReference type="GO" id="GO:0020037">
    <property type="term" value="F:heme binding"/>
    <property type="evidence" value="ECO:0007669"/>
    <property type="project" value="InterPro"/>
</dbReference>
<dbReference type="Proteomes" id="UP000478417">
    <property type="component" value="Unassembled WGS sequence"/>
</dbReference>
<feature type="binding site" description="axial binding residue" evidence="2">
    <location>
        <position position="65"/>
    </location>
    <ligand>
        <name>heme c</name>
        <dbReference type="ChEBI" id="CHEBI:61717"/>
        <label>1</label>
    </ligand>
    <ligandPart>
        <name>Fe</name>
        <dbReference type="ChEBI" id="CHEBI:18248"/>
    </ligandPart>
</feature>
<proteinExistence type="predicted"/>
<sequence>MANLFPKWSNTVPLRLVLAVMVLGVTAVAGVTYYLTPKYSRVGYAPKQPVAYNHYLHAEQLGIDCRYCHSYVDESGHANVPDAGTCMNCHSQVKKDSPLLEPIRTSYETGEPVEWVRIHKVPDYVYFNHAVHVNRGVSCVECHGEINKMEVVHHSEPLSMAFCLDCHRNPEDKIRPLDEVYNLNWTPENEAAHAEWAKEAVINWNVNPPQSCSGCHR</sequence>
<dbReference type="AlphaFoldDB" id="A0A6B2LZG5"/>
<feature type="binding site" description="axial binding residue" evidence="2">
    <location>
        <position position="54"/>
    </location>
    <ligand>
        <name>heme c</name>
        <dbReference type="ChEBI" id="CHEBI:61717"/>
        <label>3</label>
    </ligand>
    <ligandPart>
        <name>Fe</name>
        <dbReference type="ChEBI" id="CHEBI:18248"/>
    </ligandPart>
</feature>
<dbReference type="RefSeq" id="WP_163961309.1">
    <property type="nucleotide sequence ID" value="NZ_JAAGNX010000001.1"/>
</dbReference>
<keyword evidence="3" id="KW-0472">Membrane</keyword>
<dbReference type="GO" id="GO:0046872">
    <property type="term" value="F:metal ion binding"/>
    <property type="evidence" value="ECO:0007669"/>
    <property type="project" value="UniProtKB-KW"/>
</dbReference>
<organism evidence="5 6">
    <name type="scientific">Oceanipulchritudo coccoides</name>
    <dbReference type="NCBI Taxonomy" id="2706888"/>
    <lineage>
        <taxon>Bacteria</taxon>
        <taxon>Pseudomonadati</taxon>
        <taxon>Verrucomicrobiota</taxon>
        <taxon>Opitutia</taxon>
        <taxon>Puniceicoccales</taxon>
        <taxon>Oceanipulchritudinaceae</taxon>
        <taxon>Oceanipulchritudo</taxon>
    </lineage>
</organism>
<dbReference type="GO" id="GO:0009055">
    <property type="term" value="F:electron transfer activity"/>
    <property type="evidence" value="ECO:0007669"/>
    <property type="project" value="InterPro"/>
</dbReference>
<dbReference type="PANTHER" id="PTHR39425">
    <property type="entry name" value="LIPOPROTEIN CYTOCHROME C"/>
    <property type="match status" value="1"/>
</dbReference>
<feature type="binding site" description="axial binding residue" evidence="2">
    <location>
        <position position="69"/>
    </location>
    <ligand>
        <name>heme c</name>
        <dbReference type="ChEBI" id="CHEBI:61717"/>
        <label>2</label>
    </ligand>
    <ligandPart>
        <name>Fe</name>
        <dbReference type="ChEBI" id="CHEBI:18248"/>
    </ligandPart>
</feature>
<comment type="cofactor">
    <cofactor evidence="2">
        <name>heme c</name>
        <dbReference type="ChEBI" id="CHEBI:61717"/>
    </cofactor>
    <text evidence="2">Binds 4 heme c groups covalently per monomer.</text>
</comment>
<dbReference type="InterPro" id="IPR036280">
    <property type="entry name" value="Multihaem_cyt_sf"/>
</dbReference>
<gene>
    <name evidence="5" type="ORF">G0Q06_00295</name>
</gene>
<dbReference type="Gene3D" id="3.90.10.10">
    <property type="entry name" value="Cytochrome C3"/>
    <property type="match status" value="2"/>
</dbReference>
<evidence type="ECO:0000256" key="2">
    <source>
        <dbReference type="PIRSR" id="PIRSR602322-1"/>
    </source>
</evidence>
<keyword evidence="3" id="KW-0812">Transmembrane</keyword>
<keyword evidence="2" id="KW-0408">Iron</keyword>
<dbReference type="InterPro" id="IPR029467">
    <property type="entry name" value="Cyt_c7-like"/>
</dbReference>
<evidence type="ECO:0000313" key="5">
    <source>
        <dbReference type="EMBL" id="NDV60885.1"/>
    </source>
</evidence>
<evidence type="ECO:0000256" key="1">
    <source>
        <dbReference type="ARBA" id="ARBA00022723"/>
    </source>
</evidence>
<dbReference type="PRINTS" id="PR00609">
    <property type="entry name" value="CYTOCHROMEC3"/>
</dbReference>
<dbReference type="PANTHER" id="PTHR39425:SF1">
    <property type="entry name" value="CYTOCHROME C7-LIKE DOMAIN-CONTAINING PROTEIN"/>
    <property type="match status" value="1"/>
</dbReference>
<dbReference type="SUPFAM" id="SSF48695">
    <property type="entry name" value="Multiheme cytochromes"/>
    <property type="match status" value="1"/>
</dbReference>
<feature type="domain" description="Cytochrome c7-like" evidence="4">
    <location>
        <begin position="125"/>
        <end position="217"/>
    </location>
</feature>
<keyword evidence="3" id="KW-1133">Transmembrane helix</keyword>
<feature type="binding site" description="axial binding residue" evidence="2">
    <location>
        <position position="86"/>
    </location>
    <ligand>
        <name>heme c</name>
        <dbReference type="ChEBI" id="CHEBI:61717"/>
        <label>2</label>
    </ligand>
    <ligandPart>
        <name>Fe</name>
        <dbReference type="ChEBI" id="CHEBI:18248"/>
    </ligandPart>
</feature>
<feature type="binding site" description="axial binding residue" evidence="2">
    <location>
        <position position="57"/>
    </location>
    <ligand>
        <name>heme c</name>
        <dbReference type="ChEBI" id="CHEBI:61717"/>
        <label>1</label>
    </ligand>
    <ligandPart>
        <name>Fe</name>
        <dbReference type="ChEBI" id="CHEBI:18248"/>
    </ligandPart>
</feature>
<evidence type="ECO:0000256" key="3">
    <source>
        <dbReference type="SAM" id="Phobius"/>
    </source>
</evidence>
<comment type="caution">
    <text evidence="5">The sequence shown here is derived from an EMBL/GenBank/DDBJ whole genome shotgun (WGS) entry which is preliminary data.</text>
</comment>
<dbReference type="InterPro" id="IPR002322">
    <property type="entry name" value="Cyt_c_III"/>
</dbReference>
<protein>
    <submittedName>
        <fullName evidence="5">Cytochrome c3 family protein</fullName>
    </submittedName>
</protein>
<feature type="transmembrane region" description="Helical" evidence="3">
    <location>
        <begin position="12"/>
        <end position="35"/>
    </location>
</feature>
<keyword evidence="1 2" id="KW-0479">Metal-binding</keyword>
<reference evidence="5 6" key="1">
    <citation type="submission" date="2020-02" db="EMBL/GenBank/DDBJ databases">
        <title>Albibacoteraceae fam. nov., the first described family within the subdivision 4 Verrucomicrobia.</title>
        <authorList>
            <person name="Xi F."/>
        </authorList>
    </citation>
    <scope>NUCLEOTIDE SEQUENCE [LARGE SCALE GENOMIC DNA]</scope>
    <source>
        <strain evidence="5 6">CK1056</strain>
    </source>
</reference>
<dbReference type="EMBL" id="JAAGNX010000001">
    <property type="protein sequence ID" value="NDV60885.1"/>
    <property type="molecule type" value="Genomic_DNA"/>
</dbReference>
<accession>A0A6B2LZG5</accession>
<evidence type="ECO:0000313" key="6">
    <source>
        <dbReference type="Proteomes" id="UP000478417"/>
    </source>
</evidence>
<evidence type="ECO:0000259" key="4">
    <source>
        <dbReference type="Pfam" id="PF14522"/>
    </source>
</evidence>
<dbReference type="Pfam" id="PF14522">
    <property type="entry name" value="Cytochrome_C7"/>
    <property type="match status" value="1"/>
</dbReference>
<dbReference type="CDD" id="cd08168">
    <property type="entry name" value="Cytochrom_C3"/>
    <property type="match status" value="1"/>
</dbReference>
<name>A0A6B2LZG5_9BACT</name>